<dbReference type="EMBL" id="CAJVPU010030725">
    <property type="protein sequence ID" value="CAG8714827.1"/>
    <property type="molecule type" value="Genomic_DNA"/>
</dbReference>
<feature type="non-terminal residue" evidence="1">
    <location>
        <position position="86"/>
    </location>
</feature>
<evidence type="ECO:0000313" key="2">
    <source>
        <dbReference type="Proteomes" id="UP000789702"/>
    </source>
</evidence>
<gene>
    <name evidence="1" type="ORF">DHETER_LOCUS12477</name>
</gene>
<keyword evidence="2" id="KW-1185">Reference proteome</keyword>
<name>A0ACA9PLD6_9GLOM</name>
<proteinExistence type="predicted"/>
<feature type="non-terminal residue" evidence="1">
    <location>
        <position position="1"/>
    </location>
</feature>
<reference evidence="1" key="1">
    <citation type="submission" date="2021-06" db="EMBL/GenBank/DDBJ databases">
        <authorList>
            <person name="Kallberg Y."/>
            <person name="Tangrot J."/>
            <person name="Rosling A."/>
        </authorList>
    </citation>
    <scope>NUCLEOTIDE SEQUENCE</scope>
    <source>
        <strain evidence="1">IL203A</strain>
    </source>
</reference>
<sequence>LTTEIGNIKAEIDNELTTKINSRDANYVSEAQNIITMINDMYEKYNEIKQDLVEFNIQILAQPSGSTLKKYLIKKGMQEILPLMKC</sequence>
<protein>
    <submittedName>
        <fullName evidence="1">2536_t:CDS:1</fullName>
    </submittedName>
</protein>
<accession>A0ACA9PLD6</accession>
<organism evidence="1 2">
    <name type="scientific">Dentiscutata heterogama</name>
    <dbReference type="NCBI Taxonomy" id="1316150"/>
    <lineage>
        <taxon>Eukaryota</taxon>
        <taxon>Fungi</taxon>
        <taxon>Fungi incertae sedis</taxon>
        <taxon>Mucoromycota</taxon>
        <taxon>Glomeromycotina</taxon>
        <taxon>Glomeromycetes</taxon>
        <taxon>Diversisporales</taxon>
        <taxon>Gigasporaceae</taxon>
        <taxon>Dentiscutata</taxon>
    </lineage>
</organism>
<comment type="caution">
    <text evidence="1">The sequence shown here is derived from an EMBL/GenBank/DDBJ whole genome shotgun (WGS) entry which is preliminary data.</text>
</comment>
<dbReference type="Proteomes" id="UP000789702">
    <property type="component" value="Unassembled WGS sequence"/>
</dbReference>
<evidence type="ECO:0000313" key="1">
    <source>
        <dbReference type="EMBL" id="CAG8714827.1"/>
    </source>
</evidence>